<gene>
    <name evidence="1" type="ORF">F4553_001059</name>
</gene>
<dbReference type="EMBL" id="JACHMN010000001">
    <property type="protein sequence ID" value="MBB5867680.1"/>
    <property type="molecule type" value="Genomic_DNA"/>
</dbReference>
<accession>A0A841BLI5</accession>
<name>A0A841BLI5_9ACTN</name>
<comment type="caution">
    <text evidence="1">The sequence shown here is derived from an EMBL/GenBank/DDBJ whole genome shotgun (WGS) entry which is preliminary data.</text>
</comment>
<evidence type="ECO:0000313" key="2">
    <source>
        <dbReference type="Proteomes" id="UP000587527"/>
    </source>
</evidence>
<sequence>MHGFDSPFEQDGWLGGHLVFTSTEVTFSVDADGAVALRSIPLAGATVSVGPPTVPERRSLGSRRVARIVTGDGRSFAVAVDHGFEDALQPRRAVRSGD</sequence>
<evidence type="ECO:0000313" key="1">
    <source>
        <dbReference type="EMBL" id="MBB5867680.1"/>
    </source>
</evidence>
<dbReference type="AlphaFoldDB" id="A0A841BLI5"/>
<protein>
    <submittedName>
        <fullName evidence="1">Uncharacterized protein</fullName>
    </submittedName>
</protein>
<reference evidence="1 2" key="1">
    <citation type="submission" date="2020-08" db="EMBL/GenBank/DDBJ databases">
        <title>Sequencing the genomes of 1000 actinobacteria strains.</title>
        <authorList>
            <person name="Klenk H.-P."/>
        </authorList>
    </citation>
    <scope>NUCLEOTIDE SEQUENCE [LARGE SCALE GENOMIC DNA]</scope>
    <source>
        <strain evidence="1 2">DSM 45362</strain>
    </source>
</reference>
<proteinExistence type="predicted"/>
<organism evidence="1 2">
    <name type="scientific">Allocatelliglobosispora scoriae</name>
    <dbReference type="NCBI Taxonomy" id="643052"/>
    <lineage>
        <taxon>Bacteria</taxon>
        <taxon>Bacillati</taxon>
        <taxon>Actinomycetota</taxon>
        <taxon>Actinomycetes</taxon>
        <taxon>Micromonosporales</taxon>
        <taxon>Micromonosporaceae</taxon>
        <taxon>Allocatelliglobosispora</taxon>
    </lineage>
</organism>
<keyword evidence="2" id="KW-1185">Reference proteome</keyword>
<dbReference type="RefSeq" id="WP_184832719.1">
    <property type="nucleotide sequence ID" value="NZ_JACHMN010000001.1"/>
</dbReference>
<dbReference type="Proteomes" id="UP000587527">
    <property type="component" value="Unassembled WGS sequence"/>
</dbReference>